<dbReference type="GO" id="GO:0004252">
    <property type="term" value="F:serine-type endopeptidase activity"/>
    <property type="evidence" value="ECO:0007669"/>
    <property type="project" value="InterPro"/>
</dbReference>
<dbReference type="PANTHER" id="PTHR43343">
    <property type="entry name" value="PEPTIDASE S12"/>
    <property type="match status" value="1"/>
</dbReference>
<evidence type="ECO:0000313" key="5">
    <source>
        <dbReference type="Proteomes" id="UP000751518"/>
    </source>
</evidence>
<dbReference type="InterPro" id="IPR009003">
    <property type="entry name" value="Peptidase_S1_PA"/>
</dbReference>
<evidence type="ECO:0000259" key="3">
    <source>
        <dbReference type="SMART" id="SM00228"/>
    </source>
</evidence>
<feature type="domain" description="PDZ" evidence="3">
    <location>
        <begin position="190"/>
        <end position="270"/>
    </location>
</feature>
<evidence type="ECO:0000256" key="1">
    <source>
        <dbReference type="ARBA" id="ARBA00022670"/>
    </source>
</evidence>
<proteinExistence type="predicted"/>
<dbReference type="Gene3D" id="2.30.42.10">
    <property type="match status" value="1"/>
</dbReference>
<name>A0A955LJQ5_UNCKA</name>
<dbReference type="InterPro" id="IPR051201">
    <property type="entry name" value="Chloro_Bact_Ser_Proteases"/>
</dbReference>
<dbReference type="PRINTS" id="PR00834">
    <property type="entry name" value="PROTEASES2C"/>
</dbReference>
<keyword evidence="1" id="KW-0645">Protease</keyword>
<reference evidence="4" key="2">
    <citation type="journal article" date="2021" name="Microbiome">
        <title>Successional dynamics and alternative stable states in a saline activated sludge microbial community over 9 years.</title>
        <authorList>
            <person name="Wang Y."/>
            <person name="Ye J."/>
            <person name="Ju F."/>
            <person name="Liu L."/>
            <person name="Boyd J.A."/>
            <person name="Deng Y."/>
            <person name="Parks D.H."/>
            <person name="Jiang X."/>
            <person name="Yin X."/>
            <person name="Woodcroft B.J."/>
            <person name="Tyson G.W."/>
            <person name="Hugenholtz P."/>
            <person name="Polz M.F."/>
            <person name="Zhang T."/>
        </authorList>
    </citation>
    <scope>NUCLEOTIDE SEQUENCE</scope>
    <source>
        <strain evidence="4">HKST-UBA03</strain>
    </source>
</reference>
<dbReference type="SUPFAM" id="SSF50156">
    <property type="entry name" value="PDZ domain-like"/>
    <property type="match status" value="1"/>
</dbReference>
<dbReference type="InterPro" id="IPR001478">
    <property type="entry name" value="PDZ"/>
</dbReference>
<dbReference type="InterPro" id="IPR036034">
    <property type="entry name" value="PDZ_sf"/>
</dbReference>
<dbReference type="Pfam" id="PF13180">
    <property type="entry name" value="PDZ_2"/>
    <property type="match status" value="1"/>
</dbReference>
<gene>
    <name evidence="4" type="ORF">KC614_00805</name>
</gene>
<dbReference type="GO" id="GO:0006508">
    <property type="term" value="P:proteolysis"/>
    <property type="evidence" value="ECO:0007669"/>
    <property type="project" value="UniProtKB-KW"/>
</dbReference>
<dbReference type="AlphaFoldDB" id="A0A955LJQ5"/>
<protein>
    <submittedName>
        <fullName evidence="4">Trypsin-like peptidase domain-containing protein</fullName>
    </submittedName>
</protein>
<dbReference type="InterPro" id="IPR001940">
    <property type="entry name" value="Peptidase_S1C"/>
</dbReference>
<feature type="non-terminal residue" evidence="4">
    <location>
        <position position="1"/>
    </location>
</feature>
<comment type="caution">
    <text evidence="4">The sequence shown here is derived from an EMBL/GenBank/DDBJ whole genome shotgun (WGS) entry which is preliminary data.</text>
</comment>
<dbReference type="SUPFAM" id="SSF50494">
    <property type="entry name" value="Trypsin-like serine proteases"/>
    <property type="match status" value="1"/>
</dbReference>
<dbReference type="EMBL" id="JAGQKZ010000003">
    <property type="protein sequence ID" value="MCA9391729.1"/>
    <property type="molecule type" value="Genomic_DNA"/>
</dbReference>
<evidence type="ECO:0000256" key="2">
    <source>
        <dbReference type="ARBA" id="ARBA00022801"/>
    </source>
</evidence>
<dbReference type="CDD" id="cd06779">
    <property type="entry name" value="cpPDZ_Deg_HtrA-like"/>
    <property type="match status" value="1"/>
</dbReference>
<organism evidence="4 5">
    <name type="scientific">candidate division WWE3 bacterium</name>
    <dbReference type="NCBI Taxonomy" id="2053526"/>
    <lineage>
        <taxon>Bacteria</taxon>
        <taxon>Katanobacteria</taxon>
    </lineage>
</organism>
<accession>A0A955LJQ5</accession>
<evidence type="ECO:0000313" key="4">
    <source>
        <dbReference type="EMBL" id="MCA9391729.1"/>
    </source>
</evidence>
<dbReference type="Gene3D" id="2.40.10.120">
    <property type="match status" value="1"/>
</dbReference>
<dbReference type="Pfam" id="PF13365">
    <property type="entry name" value="Trypsin_2"/>
    <property type="match status" value="1"/>
</dbReference>
<keyword evidence="2" id="KW-0378">Hydrolase</keyword>
<dbReference type="PANTHER" id="PTHR43343:SF3">
    <property type="entry name" value="PROTEASE DO-LIKE 8, CHLOROPLASTIC"/>
    <property type="match status" value="1"/>
</dbReference>
<dbReference type="Proteomes" id="UP000751518">
    <property type="component" value="Unassembled WGS sequence"/>
</dbReference>
<sequence length="283" mass="29804">FNGPQLQESSIGTGFAVAKDIVVSNRHVVSDTDATYSVVDSDGDKLDVVDIYRDPLNDLALLKISDGDFTPIELGDSDVVRVGQTVIAIGNALGRFSNSVTKGIISGVGRGITASGSISQFQEEIENVLQTDAALNPGNSGGPLLNIAGQVIGVNVAVGVQTENIGFAIPVNTVKELISDYQSGVDRRKPFLGIEYVVITPEFAQNSDLPEGVLVRSVVSDSAADEAGVKINDVITAIDQTNISDSTSLASIIKGYKVNDKVKLSVWRNGQTLELTAQLKASE</sequence>
<reference evidence="4" key="1">
    <citation type="submission" date="2020-04" db="EMBL/GenBank/DDBJ databases">
        <authorList>
            <person name="Zhang T."/>
        </authorList>
    </citation>
    <scope>NUCLEOTIDE SEQUENCE</scope>
    <source>
        <strain evidence="4">HKST-UBA03</strain>
    </source>
</reference>
<dbReference type="SMART" id="SM00228">
    <property type="entry name" value="PDZ"/>
    <property type="match status" value="1"/>
</dbReference>